<dbReference type="EMBL" id="LWBO01000001">
    <property type="protein sequence ID" value="OQP55680.1"/>
    <property type="molecule type" value="Genomic_DNA"/>
</dbReference>
<dbReference type="InterPro" id="IPR011204">
    <property type="entry name" value="Virulence_RhuM-like"/>
</dbReference>
<organism evidence="1 2">
    <name type="scientific">Niastella koreensis</name>
    <dbReference type="NCBI Taxonomy" id="354356"/>
    <lineage>
        <taxon>Bacteria</taxon>
        <taxon>Pseudomonadati</taxon>
        <taxon>Bacteroidota</taxon>
        <taxon>Chitinophagia</taxon>
        <taxon>Chitinophagales</taxon>
        <taxon>Chitinophagaceae</taxon>
        <taxon>Niastella</taxon>
    </lineage>
</organism>
<gene>
    <name evidence="1" type="ORF">A4D02_05095</name>
</gene>
<comment type="caution">
    <text evidence="1">The sequence shown here is derived from an EMBL/GenBank/DDBJ whole genome shotgun (WGS) entry which is preliminary data.</text>
</comment>
<reference evidence="1 2" key="1">
    <citation type="submission" date="2016-04" db="EMBL/GenBank/DDBJ databases">
        <authorList>
            <person name="Chen L."/>
            <person name="Zhuang W."/>
            <person name="Wang G."/>
        </authorList>
    </citation>
    <scope>NUCLEOTIDE SEQUENCE [LARGE SCALE GENOMIC DNA]</scope>
    <source>
        <strain evidence="2">GR20</strain>
    </source>
</reference>
<dbReference type="Pfam" id="PF13310">
    <property type="entry name" value="Virulence_RhuM"/>
    <property type="match status" value="1"/>
</dbReference>
<accession>A0ABX3P6C8</accession>
<evidence type="ECO:0000313" key="2">
    <source>
        <dbReference type="Proteomes" id="UP000192277"/>
    </source>
</evidence>
<dbReference type="Proteomes" id="UP000192277">
    <property type="component" value="Unassembled WGS sequence"/>
</dbReference>
<name>A0ABX3P6C8_9BACT</name>
<proteinExistence type="predicted"/>
<dbReference type="PANTHER" id="PTHR35810:SF1">
    <property type="entry name" value="CYTOPLASMIC PROTEIN"/>
    <property type="match status" value="1"/>
</dbReference>
<keyword evidence="2" id="KW-1185">Reference proteome</keyword>
<evidence type="ECO:0000313" key="1">
    <source>
        <dbReference type="EMBL" id="OQP55680.1"/>
    </source>
</evidence>
<protein>
    <submittedName>
        <fullName evidence="1">Hydroxyacid dehydrogenase</fullName>
    </submittedName>
</protein>
<dbReference type="PIRSF" id="PIRSF015268">
    <property type="entry name" value="Virulence_RhuM"/>
    <property type="match status" value="1"/>
</dbReference>
<sequence>MSSEFLIYQTPNGNTKVDVRVENETVWLSQQQMAELFQTTKQNISLHIKNIYEEGELIEEGTVKEYLTVQNEGSREVKRNLQHYNLDVIISVGYRVKSHVGTHFRIWATQRLKEYIIKGFALDDERLKQARNNYFDELLSRIRDIRSTEKIFYRKVCDIFATSIDYDPSTSQAKDFFATVQNKFHWAIHAHTAAELIMERADAGHPNMGLTTWPGEQIRKEDVTVAKNYLTTNELDQLNRIVNQYLEFAELQAMNRKPMHMSEWQVKLHGFLTLNDREILQHKGTVSHEQAEKHALDQYKLYQKTIADNTVDELDKSIKKLQKPDGKK</sequence>
<dbReference type="PANTHER" id="PTHR35810">
    <property type="entry name" value="CYTOPLASMIC PROTEIN-RELATED"/>
    <property type="match status" value="1"/>
</dbReference>